<dbReference type="EMBL" id="BTRK01000002">
    <property type="protein sequence ID" value="GMR35313.1"/>
    <property type="molecule type" value="Genomic_DNA"/>
</dbReference>
<evidence type="ECO:0000313" key="3">
    <source>
        <dbReference type="Proteomes" id="UP001328107"/>
    </source>
</evidence>
<keyword evidence="1" id="KW-1133">Transmembrane helix</keyword>
<gene>
    <name evidence="2" type="ORF">PMAYCL1PPCAC_05508</name>
</gene>
<evidence type="ECO:0000256" key="1">
    <source>
        <dbReference type="SAM" id="Phobius"/>
    </source>
</evidence>
<feature type="transmembrane region" description="Helical" evidence="1">
    <location>
        <begin position="31"/>
        <end position="53"/>
    </location>
</feature>
<name>A0AAN5C341_9BILA</name>
<sequence>LFGKMNTTSFLVYSDEFYVNAGTTPFNFERVITMVLFFVSSAVNWLYSFLAVFQTDVDRFKRFDNASREFTIQWIGREMFSHHIFCTLSLARGLECSASGLQYHR</sequence>
<comment type="caution">
    <text evidence="2">The sequence shown here is derived from an EMBL/GenBank/DDBJ whole genome shotgun (WGS) entry which is preliminary data.</text>
</comment>
<feature type="non-terminal residue" evidence="2">
    <location>
        <position position="1"/>
    </location>
</feature>
<proteinExistence type="predicted"/>
<protein>
    <submittedName>
        <fullName evidence="2">Uncharacterized protein</fullName>
    </submittedName>
</protein>
<dbReference type="Proteomes" id="UP001328107">
    <property type="component" value="Unassembled WGS sequence"/>
</dbReference>
<reference evidence="3" key="1">
    <citation type="submission" date="2022-10" db="EMBL/GenBank/DDBJ databases">
        <title>Genome assembly of Pristionchus species.</title>
        <authorList>
            <person name="Yoshida K."/>
            <person name="Sommer R.J."/>
        </authorList>
    </citation>
    <scope>NUCLEOTIDE SEQUENCE [LARGE SCALE GENOMIC DNA]</scope>
    <source>
        <strain evidence="3">RS5460</strain>
    </source>
</reference>
<organism evidence="2 3">
    <name type="scientific">Pristionchus mayeri</name>
    <dbReference type="NCBI Taxonomy" id="1317129"/>
    <lineage>
        <taxon>Eukaryota</taxon>
        <taxon>Metazoa</taxon>
        <taxon>Ecdysozoa</taxon>
        <taxon>Nematoda</taxon>
        <taxon>Chromadorea</taxon>
        <taxon>Rhabditida</taxon>
        <taxon>Rhabditina</taxon>
        <taxon>Diplogasteromorpha</taxon>
        <taxon>Diplogasteroidea</taxon>
        <taxon>Neodiplogasteridae</taxon>
        <taxon>Pristionchus</taxon>
    </lineage>
</organism>
<keyword evidence="1" id="KW-0812">Transmembrane</keyword>
<keyword evidence="3" id="KW-1185">Reference proteome</keyword>
<accession>A0AAN5C341</accession>
<evidence type="ECO:0000313" key="2">
    <source>
        <dbReference type="EMBL" id="GMR35313.1"/>
    </source>
</evidence>
<dbReference type="AlphaFoldDB" id="A0AAN5C341"/>
<keyword evidence="1" id="KW-0472">Membrane</keyword>